<evidence type="ECO:0008006" key="3">
    <source>
        <dbReference type="Google" id="ProtNLM"/>
    </source>
</evidence>
<dbReference type="InterPro" id="IPR036388">
    <property type="entry name" value="WH-like_DNA-bd_sf"/>
</dbReference>
<gene>
    <name evidence="1" type="ORF">EC847_13212</name>
</gene>
<dbReference type="InterPro" id="IPR016032">
    <property type="entry name" value="Sig_transdc_resp-reg_C-effctor"/>
</dbReference>
<sequence length="83" mass="9602">MDVLINGSLNNCHKLFPELTIWQLEIMVLYSAGLTQKEIASIKKISKQAVSKALNDSKDRYHLENLESIRYVFIARRLSHIPF</sequence>
<proteinExistence type="predicted"/>
<dbReference type="OrthoDB" id="6630789at2"/>
<accession>A0A4R6DQT9</accession>
<protein>
    <recommendedName>
        <fullName evidence="3">Regulatory LuxR family protein</fullName>
    </recommendedName>
</protein>
<dbReference type="Gene3D" id="1.10.10.10">
    <property type="entry name" value="Winged helix-like DNA-binding domain superfamily/Winged helix DNA-binding domain"/>
    <property type="match status" value="1"/>
</dbReference>
<comment type="caution">
    <text evidence="1">The sequence shown here is derived from an EMBL/GenBank/DDBJ whole genome shotgun (WGS) entry which is preliminary data.</text>
</comment>
<dbReference type="EMBL" id="SNVX01000032">
    <property type="protein sequence ID" value="TDN47445.1"/>
    <property type="molecule type" value="Genomic_DNA"/>
</dbReference>
<organism evidence="1 2">
    <name type="scientific">Scandinavium goeteborgense</name>
    <dbReference type="NCBI Taxonomy" id="1851514"/>
    <lineage>
        <taxon>Bacteria</taxon>
        <taxon>Pseudomonadati</taxon>
        <taxon>Pseudomonadota</taxon>
        <taxon>Gammaproteobacteria</taxon>
        <taxon>Enterobacterales</taxon>
        <taxon>Enterobacteriaceae</taxon>
        <taxon>Scandinavium</taxon>
    </lineage>
</organism>
<name>A0A4R6DQT9_SCAGO</name>
<dbReference type="AlphaFoldDB" id="A0A4R6DQT9"/>
<evidence type="ECO:0000313" key="2">
    <source>
        <dbReference type="Proteomes" id="UP000295530"/>
    </source>
</evidence>
<dbReference type="GO" id="GO:0006355">
    <property type="term" value="P:regulation of DNA-templated transcription"/>
    <property type="evidence" value="ECO:0007669"/>
    <property type="project" value="InterPro"/>
</dbReference>
<evidence type="ECO:0000313" key="1">
    <source>
        <dbReference type="EMBL" id="TDN47445.1"/>
    </source>
</evidence>
<dbReference type="RefSeq" id="WP_133462563.1">
    <property type="nucleotide sequence ID" value="NZ_SNVX01000032.1"/>
</dbReference>
<reference evidence="1 2" key="1">
    <citation type="submission" date="2019-03" db="EMBL/GenBank/DDBJ databases">
        <title>Genomic analyses of the natural microbiome of Caenorhabditis elegans.</title>
        <authorList>
            <person name="Samuel B."/>
        </authorList>
    </citation>
    <scope>NUCLEOTIDE SEQUENCE [LARGE SCALE GENOMIC DNA]</scope>
    <source>
        <strain evidence="1 2">BIGb0156</strain>
    </source>
</reference>
<dbReference type="SUPFAM" id="SSF46894">
    <property type="entry name" value="C-terminal effector domain of the bipartite response regulators"/>
    <property type="match status" value="1"/>
</dbReference>
<dbReference type="GO" id="GO:0003677">
    <property type="term" value="F:DNA binding"/>
    <property type="evidence" value="ECO:0007669"/>
    <property type="project" value="InterPro"/>
</dbReference>
<keyword evidence="2" id="KW-1185">Reference proteome</keyword>
<dbReference type="Proteomes" id="UP000295530">
    <property type="component" value="Unassembled WGS sequence"/>
</dbReference>